<organism evidence="1 2">
    <name type="scientific">Streptomyces hirsutus</name>
    <dbReference type="NCBI Taxonomy" id="35620"/>
    <lineage>
        <taxon>Bacteria</taxon>
        <taxon>Bacillati</taxon>
        <taxon>Actinomycetota</taxon>
        <taxon>Actinomycetes</taxon>
        <taxon>Kitasatosporales</taxon>
        <taxon>Streptomycetaceae</taxon>
        <taxon>Streptomyces</taxon>
    </lineage>
</organism>
<accession>A0ABZ1GVB9</accession>
<gene>
    <name evidence="1" type="ORF">OIE73_33540</name>
</gene>
<keyword evidence="2" id="KW-1185">Reference proteome</keyword>
<sequence length="69" mass="7195">MDEAVHLLGCEGLSLAVRGAAAMKGRCLKAAHLAGIHVMTASVTRIEAYDVRTCVPADAGRFPVSVSSR</sequence>
<dbReference type="Proteomes" id="UP001335325">
    <property type="component" value="Chromosome"/>
</dbReference>
<dbReference type="RefSeq" id="WP_326755893.1">
    <property type="nucleotide sequence ID" value="NZ_CP109134.1"/>
</dbReference>
<dbReference type="GeneID" id="91547605"/>
<proteinExistence type="predicted"/>
<dbReference type="EMBL" id="CP109134">
    <property type="protein sequence ID" value="WSD10168.1"/>
    <property type="molecule type" value="Genomic_DNA"/>
</dbReference>
<protein>
    <submittedName>
        <fullName evidence="1">Uncharacterized protein</fullName>
    </submittedName>
</protein>
<evidence type="ECO:0000313" key="2">
    <source>
        <dbReference type="Proteomes" id="UP001335325"/>
    </source>
</evidence>
<reference evidence="1 2" key="1">
    <citation type="submission" date="2022-10" db="EMBL/GenBank/DDBJ databases">
        <title>The complete genomes of actinobacterial strains from the NBC collection.</title>
        <authorList>
            <person name="Joergensen T.S."/>
            <person name="Alvarez Arevalo M."/>
            <person name="Sterndorff E.B."/>
            <person name="Faurdal D."/>
            <person name="Vuksanovic O."/>
            <person name="Mourched A.-S."/>
            <person name="Charusanti P."/>
            <person name="Shaw S."/>
            <person name="Blin K."/>
            <person name="Weber T."/>
        </authorList>
    </citation>
    <scope>NUCLEOTIDE SEQUENCE [LARGE SCALE GENOMIC DNA]</scope>
    <source>
        <strain evidence="1 2">NBC 01753</strain>
    </source>
</reference>
<evidence type="ECO:0000313" key="1">
    <source>
        <dbReference type="EMBL" id="WSD10168.1"/>
    </source>
</evidence>
<name>A0ABZ1GVB9_9ACTN</name>